<feature type="compositionally biased region" description="Basic and acidic residues" evidence="1">
    <location>
        <begin position="371"/>
        <end position="388"/>
    </location>
</feature>
<dbReference type="Proteomes" id="UP000622245">
    <property type="component" value="Unassembled WGS sequence"/>
</dbReference>
<comment type="caution">
    <text evidence="2">The sequence shown here is derived from an EMBL/GenBank/DDBJ whole genome shotgun (WGS) entry which is preliminary data.</text>
</comment>
<name>A0ABS1YQP3_9ACTN</name>
<reference evidence="2 3" key="1">
    <citation type="submission" date="2021-01" db="EMBL/GenBank/DDBJ databases">
        <title>Draft genome sequence of Micromonospora sp. strain STR1s_6.</title>
        <authorList>
            <person name="Karlyshev A."/>
            <person name="Jawad R."/>
        </authorList>
    </citation>
    <scope>NUCLEOTIDE SEQUENCE [LARGE SCALE GENOMIC DNA]</scope>
    <source>
        <strain evidence="2 3">STR1S-6</strain>
    </source>
</reference>
<feature type="compositionally biased region" description="Basic and acidic residues" evidence="1">
    <location>
        <begin position="42"/>
        <end position="53"/>
    </location>
</feature>
<accession>A0ABS1YQP3</accession>
<evidence type="ECO:0000313" key="3">
    <source>
        <dbReference type="Proteomes" id="UP000622245"/>
    </source>
</evidence>
<dbReference type="EMBL" id="JAEVHL010000345">
    <property type="protein sequence ID" value="MBM0279744.1"/>
    <property type="molecule type" value="Genomic_DNA"/>
</dbReference>
<feature type="compositionally biased region" description="Basic and acidic residues" evidence="1">
    <location>
        <begin position="14"/>
        <end position="26"/>
    </location>
</feature>
<sequence>MSETGQPGAATPGEHGDEAGQHDDPSRPGGGWAPPASGWPRAADRDDARDEVPRWQPEPTSGWRTSSKRHGDLPSPLVGRSGDQEPPARVNGQHANGAHHPDTANGAYHPDTANGAYHPDTANGVRHPDTANGAQQPGTANGVGQPGLEPPTGQPTPVSAPPGVPAEGRSGAVSDRLVVPAQRPAPQVEQGADEPDPGRAAQSTVDPAAAHRSRWAEPGLPTSAPPAVQVPPVGAAASGFEVPPGFHAPTSERLAADDSSTASRQWQDPLPPEQLAAAASGPAGPPDEAEPARAADSSRPGERPRASEAHRAGASAAGESDWSEPSWNRSSWGSGWAPPWSRQADEPAGPAARDESAPGWVAEPHQPYEPVRAESPRPYEPVRVDPPRGYDPAEASPAPRLRRVGPPSRPVHCRKSGRPGLVVRRR</sequence>
<keyword evidence="3" id="KW-1185">Reference proteome</keyword>
<evidence type="ECO:0000256" key="1">
    <source>
        <dbReference type="SAM" id="MobiDB-lite"/>
    </source>
</evidence>
<protein>
    <submittedName>
        <fullName evidence="2">Uncharacterized protein</fullName>
    </submittedName>
</protein>
<feature type="compositionally biased region" description="Pro residues" evidence="1">
    <location>
        <begin position="148"/>
        <end position="164"/>
    </location>
</feature>
<feature type="compositionally biased region" description="Low complexity" evidence="1">
    <location>
        <begin position="330"/>
        <end position="341"/>
    </location>
</feature>
<feature type="compositionally biased region" description="Basic and acidic residues" evidence="1">
    <location>
        <begin position="299"/>
        <end position="311"/>
    </location>
</feature>
<evidence type="ECO:0000313" key="2">
    <source>
        <dbReference type="EMBL" id="MBM0279744.1"/>
    </source>
</evidence>
<gene>
    <name evidence="2" type="ORF">JM949_33375</name>
</gene>
<feature type="compositionally biased region" description="Low complexity" evidence="1">
    <location>
        <begin position="221"/>
        <end position="237"/>
    </location>
</feature>
<feature type="region of interest" description="Disordered" evidence="1">
    <location>
        <begin position="1"/>
        <end position="426"/>
    </location>
</feature>
<organism evidence="2 3">
    <name type="scientific">Micromonospora tarensis</name>
    <dbReference type="NCBI Taxonomy" id="2806100"/>
    <lineage>
        <taxon>Bacteria</taxon>
        <taxon>Bacillati</taxon>
        <taxon>Actinomycetota</taxon>
        <taxon>Actinomycetes</taxon>
        <taxon>Micromonosporales</taxon>
        <taxon>Micromonosporaceae</taxon>
        <taxon>Micromonospora</taxon>
    </lineage>
</organism>
<proteinExistence type="predicted"/>
<feature type="compositionally biased region" description="Basic residues" evidence="1">
    <location>
        <begin position="411"/>
        <end position="426"/>
    </location>
</feature>
<dbReference type="RefSeq" id="WP_203152032.1">
    <property type="nucleotide sequence ID" value="NZ_JAEVHL010000345.1"/>
</dbReference>